<feature type="compositionally biased region" description="Low complexity" evidence="1">
    <location>
        <begin position="14"/>
        <end position="24"/>
    </location>
</feature>
<dbReference type="InterPro" id="IPR030457">
    <property type="entry name" value="ELO_CS"/>
</dbReference>
<evidence type="ECO:0000313" key="3">
    <source>
        <dbReference type="EMBL" id="PBL01641.1"/>
    </source>
</evidence>
<dbReference type="AlphaFoldDB" id="A0A2H3E5L9"/>
<feature type="compositionally biased region" description="Basic and acidic residues" evidence="1">
    <location>
        <begin position="25"/>
        <end position="37"/>
    </location>
</feature>
<evidence type="ECO:0000256" key="1">
    <source>
        <dbReference type="SAM" id="MobiDB-lite"/>
    </source>
</evidence>
<evidence type="ECO:0000313" key="4">
    <source>
        <dbReference type="Proteomes" id="UP000217790"/>
    </source>
</evidence>
<dbReference type="PROSITE" id="PS01188">
    <property type="entry name" value="ELO"/>
    <property type="match status" value="1"/>
</dbReference>
<feature type="domain" description="F-box" evidence="2">
    <location>
        <begin position="83"/>
        <end position="132"/>
    </location>
</feature>
<dbReference type="STRING" id="47427.A0A2H3E5L9"/>
<dbReference type="Proteomes" id="UP000217790">
    <property type="component" value="Unassembled WGS sequence"/>
</dbReference>
<reference evidence="4" key="1">
    <citation type="journal article" date="2017" name="Nat. Ecol. Evol.">
        <title>Genome expansion and lineage-specific genetic innovations in the forest pathogenic fungi Armillaria.</title>
        <authorList>
            <person name="Sipos G."/>
            <person name="Prasanna A.N."/>
            <person name="Walter M.C."/>
            <person name="O'Connor E."/>
            <person name="Balint B."/>
            <person name="Krizsan K."/>
            <person name="Kiss B."/>
            <person name="Hess J."/>
            <person name="Varga T."/>
            <person name="Slot J."/>
            <person name="Riley R."/>
            <person name="Boka B."/>
            <person name="Rigling D."/>
            <person name="Barry K."/>
            <person name="Lee J."/>
            <person name="Mihaltcheva S."/>
            <person name="LaButti K."/>
            <person name="Lipzen A."/>
            <person name="Waldron R."/>
            <person name="Moloney N.M."/>
            <person name="Sperisen C."/>
            <person name="Kredics L."/>
            <person name="Vagvoelgyi C."/>
            <person name="Patrignani A."/>
            <person name="Fitzpatrick D."/>
            <person name="Nagy I."/>
            <person name="Doyle S."/>
            <person name="Anderson J.B."/>
            <person name="Grigoriev I.V."/>
            <person name="Gueldener U."/>
            <person name="Muensterkoetter M."/>
            <person name="Nagy L.G."/>
        </authorList>
    </citation>
    <scope>NUCLEOTIDE SEQUENCE [LARGE SCALE GENOMIC DNA]</scope>
    <source>
        <strain evidence="4">Ar21-2</strain>
    </source>
</reference>
<dbReference type="PROSITE" id="PS50181">
    <property type="entry name" value="FBOX"/>
    <property type="match status" value="1"/>
</dbReference>
<dbReference type="EMBL" id="KZ293645">
    <property type="protein sequence ID" value="PBL01641.1"/>
    <property type="molecule type" value="Genomic_DNA"/>
</dbReference>
<evidence type="ECO:0000259" key="2">
    <source>
        <dbReference type="PROSITE" id="PS50181"/>
    </source>
</evidence>
<dbReference type="InParanoid" id="A0A2H3E5L9"/>
<name>A0A2H3E5L9_ARMGA</name>
<dbReference type="CDD" id="cd09917">
    <property type="entry name" value="F-box_SF"/>
    <property type="match status" value="1"/>
</dbReference>
<protein>
    <recommendedName>
        <fullName evidence="2">F-box domain-containing protein</fullName>
    </recommendedName>
</protein>
<accession>A0A2H3E5L9</accession>
<dbReference type="OMA" id="PWHERHE"/>
<dbReference type="OrthoDB" id="2322499at2759"/>
<dbReference type="SUPFAM" id="SSF81383">
    <property type="entry name" value="F-box domain"/>
    <property type="match status" value="1"/>
</dbReference>
<dbReference type="InterPro" id="IPR036047">
    <property type="entry name" value="F-box-like_dom_sf"/>
</dbReference>
<organism evidence="3 4">
    <name type="scientific">Armillaria gallica</name>
    <name type="common">Bulbous honey fungus</name>
    <name type="synonym">Armillaria bulbosa</name>
    <dbReference type="NCBI Taxonomy" id="47427"/>
    <lineage>
        <taxon>Eukaryota</taxon>
        <taxon>Fungi</taxon>
        <taxon>Dikarya</taxon>
        <taxon>Basidiomycota</taxon>
        <taxon>Agaricomycotina</taxon>
        <taxon>Agaricomycetes</taxon>
        <taxon>Agaricomycetidae</taxon>
        <taxon>Agaricales</taxon>
        <taxon>Marasmiineae</taxon>
        <taxon>Physalacriaceae</taxon>
        <taxon>Armillaria</taxon>
    </lineage>
</organism>
<dbReference type="InterPro" id="IPR001810">
    <property type="entry name" value="F-box_dom"/>
</dbReference>
<keyword evidence="4" id="KW-1185">Reference proteome</keyword>
<feature type="region of interest" description="Disordered" evidence="1">
    <location>
        <begin position="1"/>
        <end position="82"/>
    </location>
</feature>
<gene>
    <name evidence="3" type="ORF">ARMGADRAFT_1071171</name>
</gene>
<proteinExistence type="predicted"/>
<feature type="compositionally biased region" description="Polar residues" evidence="1">
    <location>
        <begin position="54"/>
        <end position="66"/>
    </location>
</feature>
<sequence length="563" mass="64036">MVDKLQRISARIGESPAEPEAGLAEEPREQDNEREGEGDGTGLNPKPAKRRRTIPNTTAATKQTKAMGTETKRKKPGKKRRDLSLLPTMPLDILFTVCTLLSPRDLISLSRVDETFCRTLTANDVSFVWKVVREGDGGIEPPRGIPEYRWVDLLFGKSVCDFCPAKNVLVDWKLRRRVCKRCLKENLISASRVKKCFFDVDDDVLSLIPRTNVGPGKMHARGGYYWISDITDVQAKMNELEAQLGSSERLAEFRTRQKKLVEDVNNDAERCKTWVYANARKKVDESESLRDERFSMIKTRLFEMGYSERDVEGIRWQSSVMRDAELTSKGWGRICPGLEAAIKENRVEQAKADRSTALYARAEIVRAVLKTYKQNLLPVVWRQMPSFIDVCAFSPFKDILELPTENSVTEASFSDAVNELPVLITDWQQRREADLRTMVAAQETGGVDPLQLATTIFSCKRRDHVIITSRDLWRHRCVPYTNCDPWGISYLSPLKDVDDLYHEFGNTGYSFERTRSAVANFSVRLASRDPATTTAEEMDNLNLQFLHTYHHVGEYSTVSGDTV</sequence>
<feature type="compositionally biased region" description="Basic residues" evidence="1">
    <location>
        <begin position="72"/>
        <end position="81"/>
    </location>
</feature>